<evidence type="ECO:0000313" key="6">
    <source>
        <dbReference type="EMBL" id="CAI8014611.1"/>
    </source>
</evidence>
<dbReference type="Pfam" id="PF25954">
    <property type="entry name" value="Beta-barrel_RND_2"/>
    <property type="match status" value="1"/>
</dbReference>
<keyword evidence="2" id="KW-0813">Transport</keyword>
<accession>A0AA35RQ96</accession>
<comment type="similarity">
    <text evidence="1">Belongs to the membrane fusion protein (MFP) (TC 8.A.1) family.</text>
</comment>
<dbReference type="Pfam" id="PF25919">
    <property type="entry name" value="BSH_CusB"/>
    <property type="match status" value="1"/>
</dbReference>
<dbReference type="PANTHER" id="PTHR30097">
    <property type="entry name" value="CATION EFFLUX SYSTEM PROTEIN CUSB"/>
    <property type="match status" value="1"/>
</dbReference>
<dbReference type="SUPFAM" id="SSF82714">
    <property type="entry name" value="Multidrug efflux transporter AcrB TolC docking domain, DN and DC subdomains"/>
    <property type="match status" value="1"/>
</dbReference>
<dbReference type="GO" id="GO:0046914">
    <property type="term" value="F:transition metal ion binding"/>
    <property type="evidence" value="ECO:0007669"/>
    <property type="project" value="TreeGrafter"/>
</dbReference>
<dbReference type="Gene3D" id="3.30.2090.10">
    <property type="entry name" value="Multidrug efflux transporter AcrB TolC docking domain, DN and DC subdomains"/>
    <property type="match status" value="1"/>
</dbReference>
<evidence type="ECO:0000256" key="1">
    <source>
        <dbReference type="ARBA" id="ARBA00009477"/>
    </source>
</evidence>
<evidence type="ECO:0000256" key="2">
    <source>
        <dbReference type="ARBA" id="ARBA00022448"/>
    </source>
</evidence>
<dbReference type="InterPro" id="IPR027463">
    <property type="entry name" value="AcrB_DN_DC_subdom"/>
</dbReference>
<name>A0AA35RQ96_GEOBA</name>
<reference evidence="6" key="1">
    <citation type="submission" date="2023-03" db="EMBL/GenBank/DDBJ databases">
        <authorList>
            <person name="Steffen K."/>
            <person name="Cardenas P."/>
        </authorList>
    </citation>
    <scope>NUCLEOTIDE SEQUENCE</scope>
</reference>
<feature type="domain" description="CusB-like barrel-sandwich hybrid" evidence="4">
    <location>
        <begin position="55"/>
        <end position="182"/>
    </location>
</feature>
<dbReference type="Gene3D" id="2.40.30.170">
    <property type="match status" value="1"/>
</dbReference>
<feature type="transmembrane region" description="Helical" evidence="3">
    <location>
        <begin position="479"/>
        <end position="501"/>
    </location>
</feature>
<dbReference type="SUPFAM" id="SSF82866">
    <property type="entry name" value="Multidrug efflux transporter AcrB transmembrane domain"/>
    <property type="match status" value="1"/>
</dbReference>
<keyword evidence="3" id="KW-0472">Membrane</keyword>
<dbReference type="SUPFAM" id="SSF111369">
    <property type="entry name" value="HlyD-like secretion proteins"/>
    <property type="match status" value="1"/>
</dbReference>
<dbReference type="PANTHER" id="PTHR30097:SF15">
    <property type="entry name" value="CATION EFFLUX SYSTEM PROTEIN CUSB"/>
    <property type="match status" value="1"/>
</dbReference>
<keyword evidence="3" id="KW-0812">Transmembrane</keyword>
<proteinExistence type="inferred from homology"/>
<gene>
    <name evidence="6" type="ORF">GBAR_LOCUS9115</name>
</gene>
<feature type="domain" description="CusB-like beta-barrel" evidence="5">
    <location>
        <begin position="187"/>
        <end position="257"/>
    </location>
</feature>
<dbReference type="InterPro" id="IPR058790">
    <property type="entry name" value="BSH_CusB"/>
</dbReference>
<evidence type="ECO:0000259" key="5">
    <source>
        <dbReference type="Pfam" id="PF25954"/>
    </source>
</evidence>
<protein>
    <submittedName>
        <fullName evidence="6">Cation efflux system protein CusA</fullName>
    </submittedName>
</protein>
<dbReference type="GO" id="GO:0060003">
    <property type="term" value="P:copper ion export"/>
    <property type="evidence" value="ECO:0007669"/>
    <property type="project" value="TreeGrafter"/>
</dbReference>
<dbReference type="EMBL" id="CASHTH010001376">
    <property type="protein sequence ID" value="CAI8014611.1"/>
    <property type="molecule type" value="Genomic_DNA"/>
</dbReference>
<organism evidence="6 7">
    <name type="scientific">Geodia barretti</name>
    <name type="common">Barrett's horny sponge</name>
    <dbReference type="NCBI Taxonomy" id="519541"/>
    <lineage>
        <taxon>Eukaryota</taxon>
        <taxon>Metazoa</taxon>
        <taxon>Porifera</taxon>
        <taxon>Demospongiae</taxon>
        <taxon>Heteroscleromorpha</taxon>
        <taxon>Tetractinellida</taxon>
        <taxon>Astrophorina</taxon>
        <taxon>Geodiidae</taxon>
        <taxon>Geodia</taxon>
    </lineage>
</organism>
<comment type="caution">
    <text evidence="6">The sequence shown here is derived from an EMBL/GenBank/DDBJ whole genome shotgun (WGS) entry which is preliminary data.</text>
</comment>
<dbReference type="Gene3D" id="1.20.1640.10">
    <property type="entry name" value="Multidrug efflux transporter AcrB transmembrane domain"/>
    <property type="match status" value="1"/>
</dbReference>
<evidence type="ECO:0000259" key="4">
    <source>
        <dbReference type="Pfam" id="PF25919"/>
    </source>
</evidence>
<evidence type="ECO:0000256" key="3">
    <source>
        <dbReference type="SAM" id="Phobius"/>
    </source>
</evidence>
<dbReference type="Pfam" id="PF00873">
    <property type="entry name" value="ACR_tran"/>
    <property type="match status" value="1"/>
</dbReference>
<evidence type="ECO:0000313" key="7">
    <source>
        <dbReference type="Proteomes" id="UP001174909"/>
    </source>
</evidence>
<sequence>MDLIPVYEGAGLELTEQQKALIPVRTESVAFRKVEREIRTVGVLDYNETRMAYASTRISGWIEDLHVDFTGIKVREGDELLSIYSPELVVAQEEYLTALKSVEELKNTEYVELLRSIKLNLTAAESKLKLYGLTENQIKDIRNRGEVRTVLPLYAPVAGTVVHMNVMRGQHLNKGMNLYRIADLSSLWIMADVYEYELPWIYMGQVVEITAQSMPGRTFSGKVTYIYPFFDTNTRTQKVQVAVANPNEELRPGMHTNSNRNQVFGKDLAKIEEIAVQIEQELLKLDGAKGPYAERIGNKPYLEFHIDREEIARYGIQIRTVQQIIMTAIGGMNLTYTVEGRERFPIRIRYMRELRDNVEALKRVLVPSPKGLHIPLEQLVKIERRPGPAKIASENTLLFSRVFCDVDVDTIGLVDFVTLAQKTLDEKIKPTLPQGYFYAFSGQYEAELEARSRLAIVLPVCIAVIFILLYLQFKSPSAMFSIFFAIPFAFIGGFPTDGIALELEKYSHVAKGAVISTGRGLAITDDELETARTEEFSVGFQLTSVLRFSVPFGSYAVDTRGGNADVLPIGMLNVETVGMMLTLGGRGKWAPFIGIGTNFYAFTEQFATPANIQNTFGAEASTGLNIRLIDSIFEVAQLRGSFGYQFSFLRPKVSVPTRPDVEALSLNRHSVTFRLELLGL</sequence>
<dbReference type="GO" id="GO:0016020">
    <property type="term" value="C:membrane"/>
    <property type="evidence" value="ECO:0007669"/>
    <property type="project" value="InterPro"/>
</dbReference>
<dbReference type="FunFam" id="2.40.30.170:FF:000010">
    <property type="entry name" value="Efflux RND transporter periplasmic adaptor subunit"/>
    <property type="match status" value="1"/>
</dbReference>
<dbReference type="GO" id="GO:0022857">
    <property type="term" value="F:transmembrane transporter activity"/>
    <property type="evidence" value="ECO:0007669"/>
    <property type="project" value="InterPro"/>
</dbReference>
<dbReference type="InterPro" id="IPR058792">
    <property type="entry name" value="Beta-barrel_RND_2"/>
</dbReference>
<dbReference type="AlphaFoldDB" id="A0AA35RQ96"/>
<dbReference type="Proteomes" id="UP001174909">
    <property type="component" value="Unassembled WGS sequence"/>
</dbReference>
<dbReference type="InterPro" id="IPR001036">
    <property type="entry name" value="Acrflvin-R"/>
</dbReference>
<dbReference type="InterPro" id="IPR051909">
    <property type="entry name" value="MFP_Cation_Efflux"/>
</dbReference>
<feature type="transmembrane region" description="Helical" evidence="3">
    <location>
        <begin position="454"/>
        <end position="473"/>
    </location>
</feature>
<keyword evidence="7" id="KW-1185">Reference proteome</keyword>
<dbReference type="GO" id="GO:0015679">
    <property type="term" value="P:plasma membrane copper ion transport"/>
    <property type="evidence" value="ECO:0007669"/>
    <property type="project" value="TreeGrafter"/>
</dbReference>
<keyword evidence="3" id="KW-1133">Transmembrane helix</keyword>